<organism evidence="2 3">
    <name type="scientific">Parabacteroides goldsteinii DSM 19448 = WAL 12034</name>
    <dbReference type="NCBI Taxonomy" id="927665"/>
    <lineage>
        <taxon>Bacteria</taxon>
        <taxon>Pseudomonadati</taxon>
        <taxon>Bacteroidota</taxon>
        <taxon>Bacteroidia</taxon>
        <taxon>Bacteroidales</taxon>
        <taxon>Tannerellaceae</taxon>
        <taxon>Parabacteroides</taxon>
    </lineage>
</organism>
<gene>
    <name evidence="2" type="ORF">HMPREF1535_04404</name>
</gene>
<dbReference type="EMBL" id="AQHV01000024">
    <property type="protein sequence ID" value="KKB47988.1"/>
    <property type="molecule type" value="Genomic_DNA"/>
</dbReference>
<dbReference type="Proteomes" id="UP000033047">
    <property type="component" value="Unassembled WGS sequence"/>
</dbReference>
<dbReference type="STRING" id="927665.HMPREF1535_04404"/>
<feature type="region of interest" description="Disordered" evidence="1">
    <location>
        <begin position="194"/>
        <end position="218"/>
    </location>
</feature>
<dbReference type="RefSeq" id="WP_046147414.1">
    <property type="nucleotide sequence ID" value="NZ_KQ033913.1"/>
</dbReference>
<accession>A0A0F5IR58</accession>
<evidence type="ECO:0000256" key="1">
    <source>
        <dbReference type="SAM" id="MobiDB-lite"/>
    </source>
</evidence>
<comment type="caution">
    <text evidence="2">The sequence shown here is derived from an EMBL/GenBank/DDBJ whole genome shotgun (WGS) entry which is preliminary data.</text>
</comment>
<proteinExistence type="predicted"/>
<name>A0A0F5IR58_9BACT</name>
<reference evidence="2 3" key="1">
    <citation type="submission" date="2013-04" db="EMBL/GenBank/DDBJ databases">
        <title>The Genome Sequence of Parabacteroides goldsteinii DSM 19448.</title>
        <authorList>
            <consortium name="The Broad Institute Genomics Platform"/>
            <person name="Earl A."/>
            <person name="Ward D."/>
            <person name="Feldgarden M."/>
            <person name="Gevers D."/>
            <person name="Martens E."/>
            <person name="Sakamoto M."/>
            <person name="Benno Y."/>
            <person name="Song Y."/>
            <person name="Liu C."/>
            <person name="Lee J."/>
            <person name="Bolanos M."/>
            <person name="Vaisanen M.L."/>
            <person name="Finegold S.M."/>
            <person name="Walker B."/>
            <person name="Young S."/>
            <person name="Zeng Q."/>
            <person name="Gargeya S."/>
            <person name="Fitzgerald M."/>
            <person name="Haas B."/>
            <person name="Abouelleil A."/>
            <person name="Allen A.W."/>
            <person name="Alvarado L."/>
            <person name="Arachchi H.M."/>
            <person name="Berlin A.M."/>
            <person name="Chapman S.B."/>
            <person name="Gainer-Dewar J."/>
            <person name="Goldberg J."/>
            <person name="Griggs A."/>
            <person name="Gujja S."/>
            <person name="Hansen M."/>
            <person name="Howarth C."/>
            <person name="Imamovic A."/>
            <person name="Ireland A."/>
            <person name="Larimer J."/>
            <person name="McCowan C."/>
            <person name="Murphy C."/>
            <person name="Pearson M."/>
            <person name="Poon T.W."/>
            <person name="Priest M."/>
            <person name="Roberts A."/>
            <person name="Saif S."/>
            <person name="Shea T."/>
            <person name="Sisk P."/>
            <person name="Sykes S."/>
            <person name="Wortman J."/>
            <person name="Nusbaum C."/>
            <person name="Birren B."/>
        </authorList>
    </citation>
    <scope>NUCLEOTIDE SEQUENCE [LARGE SCALE GENOMIC DNA]</scope>
    <source>
        <strain evidence="2 3">DSM 19448</strain>
    </source>
</reference>
<dbReference type="HOGENOM" id="CLU_1287858_0_0_10"/>
<evidence type="ECO:0000313" key="3">
    <source>
        <dbReference type="Proteomes" id="UP000033047"/>
    </source>
</evidence>
<dbReference type="AlphaFoldDB" id="A0A0F5IR58"/>
<dbReference type="PATRIC" id="fig|927665.4.peg.4522"/>
<evidence type="ECO:0000313" key="2">
    <source>
        <dbReference type="EMBL" id="KKB47988.1"/>
    </source>
</evidence>
<protein>
    <submittedName>
        <fullName evidence="2">Uncharacterized protein</fullName>
    </submittedName>
</protein>
<sequence>MAKNKNKQNQFQLLSPEKYIRLKARNLPIEVCYVSDDWKDERGAVAEVIVVRRHAGGNYTFGVYVVDTLCLGVKHSVYRFNVPPDEYDDFVERTATDCGIKISYNEAHNFIYGAIAFAEEFGIKPDKSFALTQYILEEDTEEIPLIEYKYGRGGRPHLVAETSLEASKYIPILEESTGGDFGLEILEDCDVFDDDEFDDEFDDDEFDDEYDDEDNKTM</sequence>